<evidence type="ECO:0000313" key="2">
    <source>
        <dbReference type="EMBL" id="OAY29855.1"/>
    </source>
</evidence>
<feature type="chain" id="PRO_5013242990" evidence="1">
    <location>
        <begin position="25"/>
        <end position="79"/>
    </location>
</feature>
<name>A0A2C9UGX9_MANES</name>
<protein>
    <submittedName>
        <fullName evidence="2">Uncharacterized protein</fullName>
    </submittedName>
</protein>
<proteinExistence type="predicted"/>
<accession>A0A2C9UGX9</accession>
<sequence>MHRMLQLKIAIGIILLCRNLISHSWQVRVTHCYREANTVTDKLANIAIDGPKRLEFMSSPPRAVVDWLIEIHRGLLVWS</sequence>
<feature type="signal peptide" evidence="1">
    <location>
        <begin position="1"/>
        <end position="24"/>
    </location>
</feature>
<organism evidence="2">
    <name type="scientific">Manihot esculenta</name>
    <name type="common">Cassava</name>
    <name type="synonym">Jatropha manihot</name>
    <dbReference type="NCBI Taxonomy" id="3983"/>
    <lineage>
        <taxon>Eukaryota</taxon>
        <taxon>Viridiplantae</taxon>
        <taxon>Streptophyta</taxon>
        <taxon>Embryophyta</taxon>
        <taxon>Tracheophyta</taxon>
        <taxon>Spermatophyta</taxon>
        <taxon>Magnoliopsida</taxon>
        <taxon>eudicotyledons</taxon>
        <taxon>Gunneridae</taxon>
        <taxon>Pentapetalae</taxon>
        <taxon>rosids</taxon>
        <taxon>fabids</taxon>
        <taxon>Malpighiales</taxon>
        <taxon>Euphorbiaceae</taxon>
        <taxon>Crotonoideae</taxon>
        <taxon>Manihoteae</taxon>
        <taxon>Manihot</taxon>
    </lineage>
</organism>
<dbReference type="EMBL" id="CM004401">
    <property type="protein sequence ID" value="OAY29855.1"/>
    <property type="molecule type" value="Genomic_DNA"/>
</dbReference>
<keyword evidence="1" id="KW-0732">Signal</keyword>
<gene>
    <name evidence="2" type="ORF">MANES_15G176400</name>
</gene>
<reference evidence="2" key="1">
    <citation type="submission" date="2016-02" db="EMBL/GenBank/DDBJ databases">
        <title>WGS assembly of Manihot esculenta.</title>
        <authorList>
            <person name="Bredeson J.V."/>
            <person name="Prochnik S.E."/>
            <person name="Lyons J.B."/>
            <person name="Schmutz J."/>
            <person name="Grimwood J."/>
            <person name="Vrebalov J."/>
            <person name="Bart R.S."/>
            <person name="Amuge T."/>
            <person name="Ferguson M.E."/>
            <person name="Green R."/>
            <person name="Putnam N."/>
            <person name="Stites J."/>
            <person name="Rounsley S."/>
            <person name="Rokhsar D.S."/>
        </authorList>
    </citation>
    <scope>NUCLEOTIDE SEQUENCE [LARGE SCALE GENOMIC DNA]</scope>
    <source>
        <tissue evidence="2">Leaf</tissue>
    </source>
</reference>
<dbReference type="AlphaFoldDB" id="A0A2C9UGX9"/>
<evidence type="ECO:0000256" key="1">
    <source>
        <dbReference type="SAM" id="SignalP"/>
    </source>
</evidence>